<organism evidence="2">
    <name type="scientific">Glycine max</name>
    <name type="common">Soybean</name>
    <name type="synonym">Glycine hispida</name>
    <dbReference type="NCBI Taxonomy" id="3847"/>
    <lineage>
        <taxon>Eukaryota</taxon>
        <taxon>Viridiplantae</taxon>
        <taxon>Streptophyta</taxon>
        <taxon>Embryophyta</taxon>
        <taxon>Tracheophyta</taxon>
        <taxon>Spermatophyta</taxon>
        <taxon>Magnoliopsida</taxon>
        <taxon>eudicotyledons</taxon>
        <taxon>Gunneridae</taxon>
        <taxon>Pentapetalae</taxon>
        <taxon>rosids</taxon>
        <taxon>fabids</taxon>
        <taxon>Fabales</taxon>
        <taxon>Fabaceae</taxon>
        <taxon>Papilionoideae</taxon>
        <taxon>50 kb inversion clade</taxon>
        <taxon>NPAAA clade</taxon>
        <taxon>indigoferoid/millettioid clade</taxon>
        <taxon>Phaseoleae</taxon>
        <taxon>Glycine</taxon>
        <taxon>Glycine subgen. Soja</taxon>
    </lineage>
</organism>
<feature type="transmembrane region" description="Helical" evidence="1">
    <location>
        <begin position="101"/>
        <end position="119"/>
    </location>
</feature>
<keyword evidence="1" id="KW-0812">Transmembrane</keyword>
<dbReference type="AlphaFoldDB" id="A0A0R0GM52"/>
<evidence type="ECO:0000256" key="1">
    <source>
        <dbReference type="SAM" id="Phobius"/>
    </source>
</evidence>
<evidence type="ECO:0000313" key="2">
    <source>
        <dbReference type="EMBL" id="KRH16312.1"/>
    </source>
</evidence>
<dbReference type="Proteomes" id="UP000008827">
    <property type="component" value="Chromosome 14"/>
</dbReference>
<dbReference type="EMBL" id="CM000847">
    <property type="protein sequence ID" value="KRH16312.1"/>
    <property type="molecule type" value="Genomic_DNA"/>
</dbReference>
<dbReference type="EnsemblPlants" id="KRH16312">
    <property type="protein sequence ID" value="KRH16312"/>
    <property type="gene ID" value="GLYMA_14G148000"/>
</dbReference>
<keyword evidence="1" id="KW-1133">Transmembrane helix</keyword>
<reference evidence="2 3" key="1">
    <citation type="journal article" date="2010" name="Nature">
        <title>Genome sequence of the palaeopolyploid soybean.</title>
        <authorList>
            <person name="Schmutz J."/>
            <person name="Cannon S.B."/>
            <person name="Schlueter J."/>
            <person name="Ma J."/>
            <person name="Mitros T."/>
            <person name="Nelson W."/>
            <person name="Hyten D.L."/>
            <person name="Song Q."/>
            <person name="Thelen J.J."/>
            <person name="Cheng J."/>
            <person name="Xu D."/>
            <person name="Hellsten U."/>
            <person name="May G.D."/>
            <person name="Yu Y."/>
            <person name="Sakurai T."/>
            <person name="Umezawa T."/>
            <person name="Bhattacharyya M.K."/>
            <person name="Sandhu D."/>
            <person name="Valliyodan B."/>
            <person name="Lindquist E."/>
            <person name="Peto M."/>
            <person name="Grant D."/>
            <person name="Shu S."/>
            <person name="Goodstein D."/>
            <person name="Barry K."/>
            <person name="Futrell-Griggs M."/>
            <person name="Abernathy B."/>
            <person name="Du J."/>
            <person name="Tian Z."/>
            <person name="Zhu L."/>
            <person name="Gill N."/>
            <person name="Joshi T."/>
            <person name="Libault M."/>
            <person name="Sethuraman A."/>
            <person name="Zhang X.-C."/>
            <person name="Shinozaki K."/>
            <person name="Nguyen H.T."/>
            <person name="Wing R.A."/>
            <person name="Cregan P."/>
            <person name="Specht J."/>
            <person name="Grimwood J."/>
            <person name="Rokhsar D."/>
            <person name="Stacey G."/>
            <person name="Shoemaker R.C."/>
            <person name="Jackson S.A."/>
        </authorList>
    </citation>
    <scope>NUCLEOTIDE SEQUENCE</scope>
    <source>
        <strain evidence="3">cv. Williams 82</strain>
        <tissue evidence="2">Callus</tissue>
    </source>
</reference>
<protein>
    <submittedName>
        <fullName evidence="2 3">Uncharacterized protein</fullName>
    </submittedName>
</protein>
<dbReference type="Gramene" id="KRH16312">
    <property type="protein sequence ID" value="KRH16312"/>
    <property type="gene ID" value="GLYMA_14G148000"/>
</dbReference>
<keyword evidence="4" id="KW-1185">Reference proteome</keyword>
<dbReference type="InParanoid" id="A0A0R0GM52"/>
<evidence type="ECO:0000313" key="4">
    <source>
        <dbReference type="Proteomes" id="UP000008827"/>
    </source>
</evidence>
<dbReference type="PANTHER" id="PTHR35770:SF1">
    <property type="entry name" value="U2 SMALL NUCLEAR RIBONUCLEOPROTEIN AUXILIARY FACTOR-LIKE PROTEIN"/>
    <property type="match status" value="1"/>
</dbReference>
<accession>A0A0R0GM52</accession>
<keyword evidence="1" id="KW-0472">Membrane</keyword>
<proteinExistence type="predicted"/>
<reference evidence="2" key="3">
    <citation type="submission" date="2018-07" db="EMBL/GenBank/DDBJ databases">
        <title>WGS assembly of Glycine max.</title>
        <authorList>
            <person name="Schmutz J."/>
            <person name="Cannon S."/>
            <person name="Schlueter J."/>
            <person name="Ma J."/>
            <person name="Mitros T."/>
            <person name="Nelson W."/>
            <person name="Hyten D."/>
            <person name="Song Q."/>
            <person name="Thelen J."/>
            <person name="Cheng J."/>
            <person name="Xu D."/>
            <person name="Hellsten U."/>
            <person name="May G."/>
            <person name="Yu Y."/>
            <person name="Sakurai T."/>
            <person name="Umezawa T."/>
            <person name="Bhattacharyya M."/>
            <person name="Sandhu D."/>
            <person name="Valliyodan B."/>
            <person name="Lindquist E."/>
            <person name="Peto M."/>
            <person name="Grant D."/>
            <person name="Shu S."/>
            <person name="Goodstein D."/>
            <person name="Barry K."/>
            <person name="Futrell-Griggs M."/>
            <person name="Abernathy B."/>
            <person name="Du J."/>
            <person name="Tian Z."/>
            <person name="Zhu L."/>
            <person name="Gill N."/>
            <person name="Joshi T."/>
            <person name="Libault M."/>
            <person name="Sethuraman A."/>
            <person name="Zhang X."/>
            <person name="Shinozaki K."/>
            <person name="Nguyen H."/>
            <person name="Wing R."/>
            <person name="Cregan P."/>
            <person name="Specht J."/>
            <person name="Grimwood J."/>
            <person name="Rokhsar D."/>
            <person name="Stacey G."/>
            <person name="Shoemaker R."/>
            <person name="Jackson S."/>
        </authorList>
    </citation>
    <scope>NUCLEOTIDE SEQUENCE</scope>
    <source>
        <tissue evidence="2">Callus</tissue>
    </source>
</reference>
<gene>
    <name evidence="2" type="ORF">GLYMA_14G148000</name>
</gene>
<dbReference type="PANTHER" id="PTHR35770">
    <property type="entry name" value="U2 SMALL NUCLEAR RIBONUCLEOPROTEIN AUXILIARY FACTOR-LIKE PROTEIN"/>
    <property type="match status" value="1"/>
</dbReference>
<evidence type="ECO:0000313" key="3">
    <source>
        <dbReference type="EnsemblPlants" id="KRH16312"/>
    </source>
</evidence>
<name>A0A0R0GM52_SOYBN</name>
<reference evidence="3" key="2">
    <citation type="submission" date="2018-02" db="UniProtKB">
        <authorList>
            <consortium name="EnsemblPlants"/>
        </authorList>
    </citation>
    <scope>IDENTIFICATION</scope>
    <source>
        <strain evidence="3">Williams 82</strain>
    </source>
</reference>
<sequence length="124" mass="13892">MVFEDFDPISSKPKVEWASQSSSSLCPFFLHAYAPDSSHLVIHVTNIYEGWETLLSLSMLEDIRDMVGIGCSWSDFANYFATSLKSQDLNLVLEPDSNSNVIVTLLGIVVFYVALMSGYKEKNK</sequence>